<protein>
    <submittedName>
        <fullName evidence="7">Auxin-induced in root cultures protein 12</fullName>
    </submittedName>
</protein>
<dbReference type="PANTHER" id="PTHR23130">
    <property type="entry name" value="CYTOCHROME B561 AND DOMON DOMAIN-CONTAINING PROTEIN"/>
    <property type="match status" value="1"/>
</dbReference>
<evidence type="ECO:0000256" key="3">
    <source>
        <dbReference type="ARBA" id="ARBA00022729"/>
    </source>
</evidence>
<dbReference type="PROSITE" id="PS50836">
    <property type="entry name" value="DOMON"/>
    <property type="match status" value="1"/>
</dbReference>
<evidence type="ECO:0000259" key="6">
    <source>
        <dbReference type="PROSITE" id="PS50836"/>
    </source>
</evidence>
<evidence type="ECO:0000256" key="4">
    <source>
        <dbReference type="ARBA" id="ARBA00022982"/>
    </source>
</evidence>
<organism evidence="7 8">
    <name type="scientific">Heracleum sosnowskyi</name>
    <dbReference type="NCBI Taxonomy" id="360622"/>
    <lineage>
        <taxon>Eukaryota</taxon>
        <taxon>Viridiplantae</taxon>
        <taxon>Streptophyta</taxon>
        <taxon>Embryophyta</taxon>
        <taxon>Tracheophyta</taxon>
        <taxon>Spermatophyta</taxon>
        <taxon>Magnoliopsida</taxon>
        <taxon>eudicotyledons</taxon>
        <taxon>Gunneridae</taxon>
        <taxon>Pentapetalae</taxon>
        <taxon>asterids</taxon>
        <taxon>campanulids</taxon>
        <taxon>Apiales</taxon>
        <taxon>Apiaceae</taxon>
        <taxon>Apioideae</taxon>
        <taxon>apioid superclade</taxon>
        <taxon>Tordylieae</taxon>
        <taxon>Tordyliinae</taxon>
        <taxon>Heracleum</taxon>
    </lineage>
</organism>
<name>A0AAD8HE08_9APIA</name>
<comment type="caution">
    <text evidence="7">The sequence shown here is derived from an EMBL/GenBank/DDBJ whole genome shotgun (WGS) entry which is preliminary data.</text>
</comment>
<keyword evidence="5" id="KW-0472">Membrane</keyword>
<dbReference type="InterPro" id="IPR005018">
    <property type="entry name" value="DOMON_domain"/>
</dbReference>
<comment type="subcellular location">
    <subcellularLocation>
        <location evidence="1">Membrane</location>
    </subcellularLocation>
</comment>
<sequence>MHFTNNKTYKNCTDLPTLNSYLHYTYDAHKSSLSIAFIAPPAKPEGWISWGINPTGTCMVGTQALIAFKQSTSDMTVKTYNLVSYRLIVQSKLSFEVSDLSAEYSDGVMRIFATWTLSENMTVVNQVWQVGASVINDRPARHAFVPENLNAKGELKLAEKN</sequence>
<keyword evidence="8" id="KW-1185">Reference proteome</keyword>
<dbReference type="Pfam" id="PF04526">
    <property type="entry name" value="DUF568"/>
    <property type="match status" value="1"/>
</dbReference>
<keyword evidence="4" id="KW-0249">Electron transport</keyword>
<evidence type="ECO:0000256" key="2">
    <source>
        <dbReference type="ARBA" id="ARBA00022448"/>
    </source>
</evidence>
<accession>A0AAD8HE08</accession>
<feature type="domain" description="DOMON" evidence="6">
    <location>
        <begin position="18"/>
        <end position="131"/>
    </location>
</feature>
<keyword evidence="3" id="KW-0732">Signal</keyword>
<dbReference type="InterPro" id="IPR045265">
    <property type="entry name" value="AIR12_DOMON"/>
</dbReference>
<dbReference type="CDD" id="cd09629">
    <property type="entry name" value="DOMON_CIL1_like"/>
    <property type="match status" value="1"/>
</dbReference>
<evidence type="ECO:0000256" key="1">
    <source>
        <dbReference type="ARBA" id="ARBA00004370"/>
    </source>
</evidence>
<dbReference type="AlphaFoldDB" id="A0AAD8HE08"/>
<keyword evidence="2" id="KW-0813">Transport</keyword>
<proteinExistence type="predicted"/>
<dbReference type="GO" id="GO:0016020">
    <property type="term" value="C:membrane"/>
    <property type="evidence" value="ECO:0007669"/>
    <property type="project" value="UniProtKB-SubCell"/>
</dbReference>
<reference evidence="7" key="1">
    <citation type="submission" date="2023-02" db="EMBL/GenBank/DDBJ databases">
        <title>Genome of toxic invasive species Heracleum sosnowskyi carries increased number of genes despite the absence of recent whole-genome duplications.</title>
        <authorList>
            <person name="Schelkunov M."/>
            <person name="Shtratnikova V."/>
            <person name="Makarenko M."/>
            <person name="Klepikova A."/>
            <person name="Omelchenko D."/>
            <person name="Novikova G."/>
            <person name="Obukhova E."/>
            <person name="Bogdanov V."/>
            <person name="Penin A."/>
            <person name="Logacheva M."/>
        </authorList>
    </citation>
    <scope>NUCLEOTIDE SEQUENCE</scope>
    <source>
        <strain evidence="7">Hsosn_3</strain>
        <tissue evidence="7">Leaf</tissue>
    </source>
</reference>
<dbReference type="EMBL" id="JAUIZM010000009">
    <property type="protein sequence ID" value="KAK1364360.1"/>
    <property type="molecule type" value="Genomic_DNA"/>
</dbReference>
<gene>
    <name evidence="7" type="ORF">POM88_039921</name>
</gene>
<evidence type="ECO:0000313" key="7">
    <source>
        <dbReference type="EMBL" id="KAK1364360.1"/>
    </source>
</evidence>
<evidence type="ECO:0000313" key="8">
    <source>
        <dbReference type="Proteomes" id="UP001237642"/>
    </source>
</evidence>
<reference evidence="7" key="2">
    <citation type="submission" date="2023-05" db="EMBL/GenBank/DDBJ databases">
        <authorList>
            <person name="Schelkunov M.I."/>
        </authorList>
    </citation>
    <scope>NUCLEOTIDE SEQUENCE</scope>
    <source>
        <strain evidence="7">Hsosn_3</strain>
        <tissue evidence="7">Leaf</tissue>
    </source>
</reference>
<dbReference type="PANTHER" id="PTHR23130:SF195">
    <property type="entry name" value="CYTOCHROME B561 AND DOMON DOMAIN-CONTAINING PROTEIN"/>
    <property type="match status" value="1"/>
</dbReference>
<evidence type="ECO:0000256" key="5">
    <source>
        <dbReference type="ARBA" id="ARBA00023136"/>
    </source>
</evidence>
<dbReference type="Proteomes" id="UP001237642">
    <property type="component" value="Unassembled WGS sequence"/>
</dbReference>